<dbReference type="EMBL" id="VFOQ01000001">
    <property type="protein sequence ID" value="TQL61415.1"/>
    <property type="molecule type" value="Genomic_DNA"/>
</dbReference>
<accession>A0A542ZM73</accession>
<comment type="caution">
    <text evidence="2">The sequence shown here is derived from an EMBL/GenBank/DDBJ whole genome shotgun (WGS) entry which is preliminary data.</text>
</comment>
<reference evidence="2 3" key="1">
    <citation type="submission" date="2019-06" db="EMBL/GenBank/DDBJ databases">
        <title>Sequencing the genomes of 1000 actinobacteria strains.</title>
        <authorList>
            <person name="Klenk H.-P."/>
        </authorList>
    </citation>
    <scope>NUCLEOTIDE SEQUENCE [LARGE SCALE GENOMIC DNA]</scope>
    <source>
        <strain evidence="2 3">DSM 18082</strain>
    </source>
</reference>
<name>A0A542ZM73_9MICO</name>
<dbReference type="Gene3D" id="3.10.490.10">
    <property type="entry name" value="Gamma-glutamyl cyclotransferase-like"/>
    <property type="match status" value="1"/>
</dbReference>
<organism evidence="2 3">
    <name type="scientific">Oryzihumus leptocrescens</name>
    <dbReference type="NCBI Taxonomy" id="297536"/>
    <lineage>
        <taxon>Bacteria</taxon>
        <taxon>Bacillati</taxon>
        <taxon>Actinomycetota</taxon>
        <taxon>Actinomycetes</taxon>
        <taxon>Micrococcales</taxon>
        <taxon>Intrasporangiaceae</taxon>
        <taxon>Oryzihumus</taxon>
    </lineage>
</organism>
<feature type="region of interest" description="Disordered" evidence="1">
    <location>
        <begin position="28"/>
        <end position="49"/>
    </location>
</feature>
<dbReference type="Proteomes" id="UP000319514">
    <property type="component" value="Unassembled WGS sequence"/>
</dbReference>
<evidence type="ECO:0000256" key="1">
    <source>
        <dbReference type="SAM" id="MobiDB-lite"/>
    </source>
</evidence>
<evidence type="ECO:0000313" key="3">
    <source>
        <dbReference type="Proteomes" id="UP000319514"/>
    </source>
</evidence>
<proteinExistence type="predicted"/>
<sequence>MPCSTELVWYASYGSNMAASRLRYYLTGGTPPGARRPHPGARDPRRPRAAQGISIPGEVYFARSSSLWGGGIAFFDPNAPGVTAARAHLVSLGQFSDIAAQEMRRTPGRDPDLTRALATGRDQLGPGWYETLLHLGDLDGIPLLTFTAPGPADAADPNAPAGPYLRLLARGLQEAHDWEPAEVSAYLSQLRGARGAWSHAAVSELLADAA</sequence>
<protein>
    <recommendedName>
        <fullName evidence="4">Histone deacetylase</fullName>
    </recommendedName>
</protein>
<gene>
    <name evidence="2" type="ORF">FB474_2824</name>
</gene>
<evidence type="ECO:0008006" key="4">
    <source>
        <dbReference type="Google" id="ProtNLM"/>
    </source>
</evidence>
<keyword evidence="3" id="KW-1185">Reference proteome</keyword>
<dbReference type="AlphaFoldDB" id="A0A542ZM73"/>
<dbReference type="RefSeq" id="WP_185746172.1">
    <property type="nucleotide sequence ID" value="NZ_BAAAKX010000001.1"/>
</dbReference>
<evidence type="ECO:0000313" key="2">
    <source>
        <dbReference type="EMBL" id="TQL61415.1"/>
    </source>
</evidence>